<keyword evidence="1" id="KW-1133">Transmembrane helix</keyword>
<feature type="transmembrane region" description="Helical" evidence="1">
    <location>
        <begin position="21"/>
        <end position="39"/>
    </location>
</feature>
<accession>A0ABQ5Q268</accession>
<gene>
    <name evidence="2" type="ORF">GETHPA_00440</name>
</gene>
<evidence type="ECO:0000313" key="3">
    <source>
        <dbReference type="Proteomes" id="UP001165089"/>
    </source>
</evidence>
<name>A0ABQ5Q268_9BACT</name>
<keyword evidence="1" id="KW-0472">Membrane</keyword>
<protein>
    <recommendedName>
        <fullName evidence="4">Type II secretion system protein</fullName>
    </recommendedName>
</protein>
<evidence type="ECO:0000256" key="1">
    <source>
        <dbReference type="SAM" id="Phobius"/>
    </source>
</evidence>
<evidence type="ECO:0000313" key="2">
    <source>
        <dbReference type="EMBL" id="GLH68511.1"/>
    </source>
</evidence>
<sequence>MPRRSAQPVAALPAGRRRQRGFTMALALAMIVVMGVMLMKAEPLISAEIQRANESELIFRGEAIAEAIRVYFAKFHKYPVDLDEVMKVRPRILRQKYADPMTPGGEWEYVTQVQAGASGSTEGLPIVGVRSHCTKDAIHIYQHKTLVSDWVFTADPNLLGLGGGGLSADDIAKGRKVLDPNASAPTSKK</sequence>
<dbReference type="EMBL" id="BSDD01000001">
    <property type="protein sequence ID" value="GLH68511.1"/>
    <property type="molecule type" value="Genomic_DNA"/>
</dbReference>
<dbReference type="RefSeq" id="WP_285721995.1">
    <property type="nucleotide sequence ID" value="NZ_BSDD01000001.1"/>
</dbReference>
<keyword evidence="3" id="KW-1185">Reference proteome</keyword>
<proteinExistence type="predicted"/>
<dbReference type="Proteomes" id="UP001165089">
    <property type="component" value="Unassembled WGS sequence"/>
</dbReference>
<reference evidence="2 3" key="1">
    <citation type="journal article" date="2023" name="Antonie Van Leeuwenhoek">
        <title>Mesoterricola silvestris gen. nov., sp. nov., Mesoterricola sediminis sp. nov., Geothrix oryzae sp. nov., Geothrix edaphica sp. nov., Geothrix rubra sp. nov., and Geothrix limicola sp. nov., six novel members of Acidobacteriota isolated from soils.</title>
        <authorList>
            <person name="Itoh H."/>
            <person name="Sugisawa Y."/>
            <person name="Mise K."/>
            <person name="Xu Z."/>
            <person name="Kuniyasu M."/>
            <person name="Ushijima N."/>
            <person name="Kawano K."/>
            <person name="Kobayashi E."/>
            <person name="Shiratori Y."/>
            <person name="Masuda Y."/>
            <person name="Senoo K."/>
        </authorList>
    </citation>
    <scope>NUCLEOTIDE SEQUENCE [LARGE SCALE GENOMIC DNA]</scope>
    <source>
        <strain evidence="2 3">Red803</strain>
    </source>
</reference>
<organism evidence="2 3">
    <name type="scientific">Geothrix rubra</name>
    <dbReference type="NCBI Taxonomy" id="2927977"/>
    <lineage>
        <taxon>Bacteria</taxon>
        <taxon>Pseudomonadati</taxon>
        <taxon>Acidobacteriota</taxon>
        <taxon>Holophagae</taxon>
        <taxon>Holophagales</taxon>
        <taxon>Holophagaceae</taxon>
        <taxon>Geothrix</taxon>
    </lineage>
</organism>
<comment type="caution">
    <text evidence="2">The sequence shown here is derived from an EMBL/GenBank/DDBJ whole genome shotgun (WGS) entry which is preliminary data.</text>
</comment>
<keyword evidence="1" id="KW-0812">Transmembrane</keyword>
<evidence type="ECO:0008006" key="4">
    <source>
        <dbReference type="Google" id="ProtNLM"/>
    </source>
</evidence>